<comment type="similarity">
    <text evidence="2">Belongs to the BexD/CtrA/VexA family.</text>
</comment>
<dbReference type="GO" id="GO:0015159">
    <property type="term" value="F:polysaccharide transmembrane transporter activity"/>
    <property type="evidence" value="ECO:0007669"/>
    <property type="project" value="InterPro"/>
</dbReference>
<dbReference type="InterPro" id="IPR049712">
    <property type="entry name" value="Poly_export"/>
</dbReference>
<dbReference type="InterPro" id="IPR054765">
    <property type="entry name" value="SLBB_dom"/>
</dbReference>
<evidence type="ECO:0000313" key="19">
    <source>
        <dbReference type="Proteomes" id="UP000257136"/>
    </source>
</evidence>
<keyword evidence="3" id="KW-0813">Transport</keyword>
<evidence type="ECO:0000256" key="4">
    <source>
        <dbReference type="ARBA" id="ARBA00022452"/>
    </source>
</evidence>
<dbReference type="PROSITE" id="PS51257">
    <property type="entry name" value="PROKAR_LIPOPROTEIN"/>
    <property type="match status" value="1"/>
</dbReference>
<comment type="caution">
    <text evidence="18">The sequence shown here is derived from an EMBL/GenBank/DDBJ whole genome shotgun (WGS) entry which is preliminary data.</text>
</comment>
<feature type="transmembrane region" description="Helical" evidence="15">
    <location>
        <begin position="236"/>
        <end position="253"/>
    </location>
</feature>
<accession>A0A3E0EUL2</accession>
<dbReference type="PANTHER" id="PTHR33619:SF3">
    <property type="entry name" value="POLYSACCHARIDE EXPORT PROTEIN GFCE-RELATED"/>
    <property type="match status" value="1"/>
</dbReference>
<dbReference type="EMBL" id="QUNI01000001">
    <property type="protein sequence ID" value="REH01905.1"/>
    <property type="molecule type" value="Genomic_DNA"/>
</dbReference>
<evidence type="ECO:0000256" key="6">
    <source>
        <dbReference type="ARBA" id="ARBA00022692"/>
    </source>
</evidence>
<keyword evidence="8" id="KW-0625">Polysaccharide transport</keyword>
<keyword evidence="5" id="KW-0762">Sugar transport</keyword>
<keyword evidence="11 15" id="KW-0472">Membrane</keyword>
<evidence type="ECO:0000256" key="9">
    <source>
        <dbReference type="ARBA" id="ARBA00023065"/>
    </source>
</evidence>
<dbReference type="PANTHER" id="PTHR33619">
    <property type="entry name" value="POLYSACCHARIDE EXPORT PROTEIN GFCE-RELATED"/>
    <property type="match status" value="1"/>
</dbReference>
<evidence type="ECO:0000256" key="11">
    <source>
        <dbReference type="ARBA" id="ARBA00023136"/>
    </source>
</evidence>
<evidence type="ECO:0000256" key="12">
    <source>
        <dbReference type="ARBA" id="ARBA00023139"/>
    </source>
</evidence>
<dbReference type="Pfam" id="PF22461">
    <property type="entry name" value="SLBB_2"/>
    <property type="match status" value="1"/>
</dbReference>
<feature type="domain" description="SLBB" evidence="17">
    <location>
        <begin position="141"/>
        <end position="220"/>
    </location>
</feature>
<evidence type="ECO:0000256" key="5">
    <source>
        <dbReference type="ARBA" id="ARBA00022597"/>
    </source>
</evidence>
<dbReference type="GO" id="GO:0046930">
    <property type="term" value="C:pore complex"/>
    <property type="evidence" value="ECO:0007669"/>
    <property type="project" value="UniProtKB-KW"/>
</dbReference>
<organism evidence="18 19">
    <name type="scientific">Flavobacterium aquicola</name>
    <dbReference type="NCBI Taxonomy" id="1682742"/>
    <lineage>
        <taxon>Bacteria</taxon>
        <taxon>Pseudomonadati</taxon>
        <taxon>Bacteroidota</taxon>
        <taxon>Flavobacteriia</taxon>
        <taxon>Flavobacteriales</taxon>
        <taxon>Flavobacteriaceae</taxon>
        <taxon>Flavobacterium</taxon>
    </lineage>
</organism>
<keyword evidence="6 15" id="KW-0812">Transmembrane</keyword>
<dbReference type="InterPro" id="IPR003715">
    <property type="entry name" value="Poly_export_N"/>
</dbReference>
<keyword evidence="9" id="KW-0406">Ion transport</keyword>
<evidence type="ECO:0000259" key="17">
    <source>
        <dbReference type="Pfam" id="PF22461"/>
    </source>
</evidence>
<keyword evidence="10" id="KW-0626">Porin</keyword>
<evidence type="ECO:0000256" key="1">
    <source>
        <dbReference type="ARBA" id="ARBA00004571"/>
    </source>
</evidence>
<evidence type="ECO:0000256" key="15">
    <source>
        <dbReference type="SAM" id="Phobius"/>
    </source>
</evidence>
<reference evidence="18 19" key="1">
    <citation type="submission" date="2018-08" db="EMBL/GenBank/DDBJ databases">
        <title>Genomic Encyclopedia of Archaeal and Bacterial Type Strains, Phase II (KMG-II): from individual species to whole genera.</title>
        <authorList>
            <person name="Goeker M."/>
        </authorList>
    </citation>
    <scope>NUCLEOTIDE SEQUENCE [LARGE SCALE GENOMIC DNA]</scope>
    <source>
        <strain evidence="18 19">DSM 100880</strain>
    </source>
</reference>
<evidence type="ECO:0000256" key="7">
    <source>
        <dbReference type="ARBA" id="ARBA00022729"/>
    </source>
</evidence>
<keyword evidence="7" id="KW-0732">Signal</keyword>
<evidence type="ECO:0000256" key="3">
    <source>
        <dbReference type="ARBA" id="ARBA00022448"/>
    </source>
</evidence>
<evidence type="ECO:0000256" key="14">
    <source>
        <dbReference type="ARBA" id="ARBA00023288"/>
    </source>
</evidence>
<evidence type="ECO:0000313" key="18">
    <source>
        <dbReference type="EMBL" id="REH01905.1"/>
    </source>
</evidence>
<keyword evidence="13" id="KW-0998">Cell outer membrane</keyword>
<dbReference type="GO" id="GO:0009279">
    <property type="term" value="C:cell outer membrane"/>
    <property type="evidence" value="ECO:0007669"/>
    <property type="project" value="UniProtKB-SubCell"/>
</dbReference>
<evidence type="ECO:0000256" key="8">
    <source>
        <dbReference type="ARBA" id="ARBA00023047"/>
    </source>
</evidence>
<dbReference type="OrthoDB" id="662756at2"/>
<dbReference type="Gene3D" id="3.10.560.10">
    <property type="entry name" value="Outer membrane lipoprotein wza domain like"/>
    <property type="match status" value="1"/>
</dbReference>
<protein>
    <submittedName>
        <fullName evidence="18">Polysaccharide export outer membrane protein</fullName>
    </submittedName>
</protein>
<feature type="domain" description="Polysaccharide export protein N-terminal" evidence="16">
    <location>
        <begin position="44"/>
        <end position="137"/>
    </location>
</feature>
<keyword evidence="14" id="KW-0449">Lipoprotein</keyword>
<keyword evidence="4" id="KW-1134">Transmembrane beta strand</keyword>
<comment type="subcellular location">
    <subcellularLocation>
        <location evidence="1">Cell outer membrane</location>
        <topology evidence="1">Multi-pass membrane protein</topology>
    </subcellularLocation>
</comment>
<evidence type="ECO:0000256" key="10">
    <source>
        <dbReference type="ARBA" id="ARBA00023114"/>
    </source>
</evidence>
<dbReference type="AlphaFoldDB" id="A0A3E0EUL2"/>
<keyword evidence="12" id="KW-0564">Palmitate</keyword>
<dbReference type="GO" id="GO:0006811">
    <property type="term" value="P:monoatomic ion transport"/>
    <property type="evidence" value="ECO:0007669"/>
    <property type="project" value="UniProtKB-KW"/>
</dbReference>
<gene>
    <name evidence="18" type="ORF">C8P67_101389</name>
</gene>
<dbReference type="Proteomes" id="UP000257136">
    <property type="component" value="Unassembled WGS sequence"/>
</dbReference>
<evidence type="ECO:0000256" key="2">
    <source>
        <dbReference type="ARBA" id="ARBA00009450"/>
    </source>
</evidence>
<sequence length="256" mass="28312">MKKILLFIILLIVFILQSCTTKKSMHYLQDIDNYTNSPLNYGTTKIQPNDILKIDVSDLNPLVAAPFNINGGSSGSQQSIENMRLEGYLVTPQGNITMPILNEVKVGGLTPANVESLVKSRLINEGYLVNPTVMVRVLNNKFTILGEVNSPGVKPFSEESISLLDAIGLAGDLTYSAIRKDVKLIREVDGKRIVYHIDLTASSWMNEPNFRIRQNDVIIIMANKLKVNSGGLIKDPIQLLGLILSFTALFLVIKNN</sequence>
<dbReference type="GO" id="GO:0015288">
    <property type="term" value="F:porin activity"/>
    <property type="evidence" value="ECO:0007669"/>
    <property type="project" value="UniProtKB-KW"/>
</dbReference>
<keyword evidence="19" id="KW-1185">Reference proteome</keyword>
<dbReference type="RefSeq" id="WP_115809788.1">
    <property type="nucleotide sequence ID" value="NZ_QUNI01000001.1"/>
</dbReference>
<dbReference type="Pfam" id="PF02563">
    <property type="entry name" value="Poly_export"/>
    <property type="match status" value="1"/>
</dbReference>
<evidence type="ECO:0000256" key="13">
    <source>
        <dbReference type="ARBA" id="ARBA00023237"/>
    </source>
</evidence>
<evidence type="ECO:0000259" key="16">
    <source>
        <dbReference type="Pfam" id="PF02563"/>
    </source>
</evidence>
<keyword evidence="15" id="KW-1133">Transmembrane helix</keyword>
<proteinExistence type="inferred from homology"/>
<name>A0A3E0EUL2_9FLAO</name>